<comment type="caution">
    <text evidence="2">The sequence shown here is derived from an EMBL/GenBank/DDBJ whole genome shotgun (WGS) entry which is preliminary data.</text>
</comment>
<reference evidence="2 3" key="2">
    <citation type="journal article" date="2014" name="FEMS Microbiol. Lett.">
        <title>Draft genomic DNA sequence of the facultatively methylotrophic bacterium Acidomonas methanolica type strain MB58.</title>
        <authorList>
            <person name="Higashiura N."/>
            <person name="Hadano H."/>
            <person name="Hirakawa H."/>
            <person name="Matsutani M."/>
            <person name="Takabe S."/>
            <person name="Matsushita K."/>
            <person name="Azuma Y."/>
        </authorList>
    </citation>
    <scope>NUCLEOTIDE SEQUENCE [LARGE SCALE GENOMIC DNA]</scope>
    <source>
        <strain evidence="2 3">MB58</strain>
    </source>
</reference>
<dbReference type="PANTHER" id="PTHR30399:SF1">
    <property type="entry name" value="UTP PYROPHOSPHATASE"/>
    <property type="match status" value="1"/>
</dbReference>
<organism evidence="2 3">
    <name type="scientific">Acidomonas methanolica NBRC 104435</name>
    <dbReference type="NCBI Taxonomy" id="1231351"/>
    <lineage>
        <taxon>Bacteria</taxon>
        <taxon>Pseudomonadati</taxon>
        <taxon>Pseudomonadota</taxon>
        <taxon>Alphaproteobacteria</taxon>
        <taxon>Acetobacterales</taxon>
        <taxon>Acetobacteraceae</taxon>
        <taxon>Acidomonas</taxon>
    </lineage>
</organism>
<accession>A0A023D3D4</accession>
<gene>
    <name evidence="2" type="ORF">Amme_017_001</name>
</gene>
<keyword evidence="3" id="KW-1185">Reference proteome</keyword>
<dbReference type="PANTHER" id="PTHR30399">
    <property type="entry name" value="UNCHARACTERIZED PROTEIN YGJP"/>
    <property type="match status" value="1"/>
</dbReference>
<dbReference type="EMBL" id="BAND01000017">
    <property type="protein sequence ID" value="GAJ28260.1"/>
    <property type="molecule type" value="Genomic_DNA"/>
</dbReference>
<reference evidence="3" key="1">
    <citation type="journal article" date="2014" name="FEMS Microbiol. Lett.">
        <title>Draft Genomic DNA Sequence of the Facultatively Methylotrophic Bacterium Acidomonas methanolica type strain MB58.</title>
        <authorList>
            <person name="Higashiura N."/>
            <person name="Hadano H."/>
            <person name="Hirakawa H."/>
            <person name="Matsutani M."/>
            <person name="Takabe S."/>
            <person name="Matsushita K."/>
            <person name="Azuma Y."/>
        </authorList>
    </citation>
    <scope>NUCLEOTIDE SEQUENCE [LARGE SCALE GENOMIC DNA]</scope>
    <source>
        <strain evidence="3">MB58</strain>
    </source>
</reference>
<protein>
    <recommendedName>
        <fullName evidence="1">YgjP-like metallopeptidase domain-containing protein</fullName>
    </recommendedName>
</protein>
<dbReference type="AlphaFoldDB" id="A0A023D3D4"/>
<dbReference type="OrthoDB" id="9795402at2"/>
<dbReference type="Pfam" id="PF01863">
    <property type="entry name" value="YgjP-like"/>
    <property type="match status" value="1"/>
</dbReference>
<evidence type="ECO:0000313" key="3">
    <source>
        <dbReference type="Proteomes" id="UP000019760"/>
    </source>
</evidence>
<name>A0A023D3D4_ACIMT</name>
<dbReference type="CDD" id="cd07344">
    <property type="entry name" value="M48_yhfN_like"/>
    <property type="match status" value="1"/>
</dbReference>
<evidence type="ECO:0000313" key="2">
    <source>
        <dbReference type="EMBL" id="GAJ28260.1"/>
    </source>
</evidence>
<feature type="domain" description="YgjP-like metallopeptidase" evidence="1">
    <location>
        <begin position="21"/>
        <end position="215"/>
    </location>
</feature>
<dbReference type="Gene3D" id="3.30.2010.10">
    <property type="entry name" value="Metalloproteases ('zincins'), catalytic domain"/>
    <property type="match status" value="1"/>
</dbReference>
<dbReference type="InterPro" id="IPR053136">
    <property type="entry name" value="UTP_pyrophosphatase-like"/>
</dbReference>
<dbReference type="RefSeq" id="WP_042056693.1">
    <property type="nucleotide sequence ID" value="NZ_BAND01000017.1"/>
</dbReference>
<dbReference type="Proteomes" id="UP000019760">
    <property type="component" value="Unassembled WGS sequence"/>
</dbReference>
<evidence type="ECO:0000259" key="1">
    <source>
        <dbReference type="Pfam" id="PF01863"/>
    </source>
</evidence>
<sequence length="223" mass="24892">MTRSDPLVRFRRSSRARRVSLRLDPADGSVIITLPPDASEAKALDWMRANTTWIARQRAALPRPSALAHGGTIPFQGALLTIVHRPDASRGIHQDETTLTLGGDPATIPSRLLTWLKGQATLILPASLGRWSQEMNAHPASLTLRDVRSRWGSCSHEGRIMLSWRLVMAPPPVRDYVIVHELAHLTHFDHSPAFWAHVERFCPVRARSEAWLRTHGRALLAIG</sequence>
<proteinExistence type="predicted"/>
<dbReference type="InterPro" id="IPR002725">
    <property type="entry name" value="YgjP-like_metallopeptidase"/>
</dbReference>